<dbReference type="RefSeq" id="WP_184312128.1">
    <property type="nucleotide sequence ID" value="NZ_JACHEN010000026.1"/>
</dbReference>
<organism evidence="1 2">
    <name type="scientific">Anaerosolibacter carboniphilus</name>
    <dbReference type="NCBI Taxonomy" id="1417629"/>
    <lineage>
        <taxon>Bacteria</taxon>
        <taxon>Bacillati</taxon>
        <taxon>Bacillota</taxon>
        <taxon>Clostridia</taxon>
        <taxon>Peptostreptococcales</taxon>
        <taxon>Thermotaleaceae</taxon>
        <taxon>Anaerosolibacter</taxon>
    </lineage>
</organism>
<dbReference type="Pfam" id="PF02288">
    <property type="entry name" value="Dehydratase_MU"/>
    <property type="match status" value="1"/>
</dbReference>
<accession>A0A841L095</accession>
<dbReference type="InterPro" id="IPR010254">
    <property type="entry name" value="B12-dep_deHydtase_bsu"/>
</dbReference>
<dbReference type="AlphaFoldDB" id="A0A841L095"/>
<reference evidence="1 2" key="1">
    <citation type="submission" date="2020-08" db="EMBL/GenBank/DDBJ databases">
        <title>Genomic Encyclopedia of Type Strains, Phase IV (KMG-IV): sequencing the most valuable type-strain genomes for metagenomic binning, comparative biology and taxonomic classification.</title>
        <authorList>
            <person name="Goeker M."/>
        </authorList>
    </citation>
    <scope>NUCLEOTIDE SEQUENCE [LARGE SCALE GENOMIC DNA]</scope>
    <source>
        <strain evidence="1 2">DSM 103526</strain>
    </source>
</reference>
<dbReference type="SUPFAM" id="SSF52968">
    <property type="entry name" value="B12-dependent dehydatase associated subunit"/>
    <property type="match status" value="1"/>
</dbReference>
<evidence type="ECO:0000313" key="1">
    <source>
        <dbReference type="EMBL" id="MBB6217630.1"/>
    </source>
</evidence>
<gene>
    <name evidence="1" type="ORF">HNQ80_003753</name>
</gene>
<dbReference type="EMBL" id="JACHEN010000026">
    <property type="protein sequence ID" value="MBB6217630.1"/>
    <property type="molecule type" value="Genomic_DNA"/>
</dbReference>
<name>A0A841L095_9FIRM</name>
<dbReference type="Gene3D" id="3.40.50.10150">
    <property type="entry name" value="B12-dependent dehydatase associated subunit"/>
    <property type="match status" value="1"/>
</dbReference>
<dbReference type="InterPro" id="IPR003208">
    <property type="entry name" value="Dehydtase/Dehydtase_re"/>
</dbReference>
<dbReference type="Proteomes" id="UP000579281">
    <property type="component" value="Unassembled WGS sequence"/>
</dbReference>
<keyword evidence="2" id="KW-1185">Reference proteome</keyword>
<sequence>MKINYGNQQPAIHIYYSSLGITPSLFSQMLFGMEEESVPYLVQSQDEKSALKLGYLAAEDSSLGVGVGIGEDGTVILHYKKLKEDEPLFQIHLQRDMQKLRQLGANGARLVKGIPFKDLEEQESERDTQEESVTREDMALLVAKVLSKMKEIV</sequence>
<proteinExistence type="predicted"/>
<protein>
    <recommendedName>
        <fullName evidence="3">Dehydratase medium subunit</fullName>
    </recommendedName>
</protein>
<evidence type="ECO:0000313" key="2">
    <source>
        <dbReference type="Proteomes" id="UP000579281"/>
    </source>
</evidence>
<comment type="caution">
    <text evidence="1">The sequence shown here is derived from an EMBL/GenBank/DDBJ whole genome shotgun (WGS) entry which is preliminary data.</text>
</comment>
<evidence type="ECO:0008006" key="3">
    <source>
        <dbReference type="Google" id="ProtNLM"/>
    </source>
</evidence>